<dbReference type="InterPro" id="IPR002201">
    <property type="entry name" value="Glyco_trans_9"/>
</dbReference>
<dbReference type="CDD" id="cd03789">
    <property type="entry name" value="GT9_LPS_heptosyltransferase"/>
    <property type="match status" value="1"/>
</dbReference>
<name>A0A6L7HZA2_9GAMM</name>
<dbReference type="PANTHER" id="PTHR30160">
    <property type="entry name" value="TETRAACYLDISACCHARIDE 4'-KINASE-RELATED"/>
    <property type="match status" value="1"/>
</dbReference>
<dbReference type="Gene3D" id="3.40.50.2000">
    <property type="entry name" value="Glycogen Phosphorylase B"/>
    <property type="match status" value="2"/>
</dbReference>
<protein>
    <submittedName>
        <fullName evidence="3">Lipopolysaccharide heptosyltransferase family protein</fullName>
    </submittedName>
</protein>
<comment type="caution">
    <text evidence="3">The sequence shown here is derived from an EMBL/GenBank/DDBJ whole genome shotgun (WGS) entry which is preliminary data.</text>
</comment>
<evidence type="ECO:0000256" key="2">
    <source>
        <dbReference type="ARBA" id="ARBA00022679"/>
    </source>
</evidence>
<proteinExistence type="predicted"/>
<dbReference type="Proteomes" id="UP000474778">
    <property type="component" value="Unassembled WGS sequence"/>
</dbReference>
<keyword evidence="1" id="KW-0328">Glycosyltransferase</keyword>
<dbReference type="Pfam" id="PF01075">
    <property type="entry name" value="Glyco_transf_9"/>
    <property type="match status" value="1"/>
</dbReference>
<gene>
    <name evidence="3" type="ORF">GNT65_13285</name>
</gene>
<reference evidence="3 4" key="1">
    <citation type="submission" date="2019-12" db="EMBL/GenBank/DDBJ databases">
        <title>Shewanella insulae sp. nov., isolated from a tidal flat.</title>
        <authorList>
            <person name="Yoon J.-H."/>
        </authorList>
    </citation>
    <scope>NUCLEOTIDE SEQUENCE [LARGE SCALE GENOMIC DNA]</scope>
    <source>
        <strain evidence="3 4">JBTF-M18</strain>
    </source>
</reference>
<dbReference type="AlphaFoldDB" id="A0A6L7HZA2"/>
<dbReference type="GO" id="GO:0009244">
    <property type="term" value="P:lipopolysaccharide core region biosynthetic process"/>
    <property type="evidence" value="ECO:0007669"/>
    <property type="project" value="TreeGrafter"/>
</dbReference>
<dbReference type="SUPFAM" id="SSF53756">
    <property type="entry name" value="UDP-Glycosyltransferase/glycogen phosphorylase"/>
    <property type="match status" value="1"/>
</dbReference>
<dbReference type="PANTHER" id="PTHR30160:SF15">
    <property type="entry name" value="GLYCOSYLTRANSFERASE HI_0523-RELATED"/>
    <property type="match status" value="1"/>
</dbReference>
<sequence>MIKRILVIRNDKIGDFVNTWPALYELKMAQPNASIEVFVAPVLEEFAKICPFVDHVIFDNGDDPAIRQAFASRQYDAVIVSRSQIRTYRLVRQLDIPYKLAPKLNWYQYLYRHRASIEVPKGLGGWRKSCMLVEHFLNDHGIPVPPLPTQYWDLSHERRKWQDHYGQQGEERLIFAHPGTGGSATSISPRDFANLLIQVDRQTDIACKFVLTYSGQEISLAQQMYDLLIAQGINVVMAKPLSNLADFARSLVAADMFMAGSTGPLHIAGLHNIPTVGFYAGRRSAPKVRWQTLTQSDKRLAFTPPIGKKTGRNMALIDFDLASKEIASFLNTQYAWQQAVG</sequence>
<dbReference type="GO" id="GO:0005829">
    <property type="term" value="C:cytosol"/>
    <property type="evidence" value="ECO:0007669"/>
    <property type="project" value="TreeGrafter"/>
</dbReference>
<keyword evidence="4" id="KW-1185">Reference proteome</keyword>
<organism evidence="3 4">
    <name type="scientific">Shewanella insulae</name>
    <dbReference type="NCBI Taxonomy" id="2681496"/>
    <lineage>
        <taxon>Bacteria</taxon>
        <taxon>Pseudomonadati</taxon>
        <taxon>Pseudomonadota</taxon>
        <taxon>Gammaproteobacteria</taxon>
        <taxon>Alteromonadales</taxon>
        <taxon>Shewanellaceae</taxon>
        <taxon>Shewanella</taxon>
    </lineage>
</organism>
<evidence type="ECO:0000313" key="3">
    <source>
        <dbReference type="EMBL" id="MXR69637.1"/>
    </source>
</evidence>
<accession>A0A6L7HZA2</accession>
<keyword evidence="2 3" id="KW-0808">Transferase</keyword>
<evidence type="ECO:0000313" key="4">
    <source>
        <dbReference type="Proteomes" id="UP000474778"/>
    </source>
</evidence>
<dbReference type="EMBL" id="WRPA01000011">
    <property type="protein sequence ID" value="MXR69637.1"/>
    <property type="molecule type" value="Genomic_DNA"/>
</dbReference>
<evidence type="ECO:0000256" key="1">
    <source>
        <dbReference type="ARBA" id="ARBA00022676"/>
    </source>
</evidence>
<dbReference type="InterPro" id="IPR051199">
    <property type="entry name" value="LPS_LOS_Heptosyltrfase"/>
</dbReference>
<dbReference type="RefSeq" id="WP_160796943.1">
    <property type="nucleotide sequence ID" value="NZ_WRPA01000011.1"/>
</dbReference>
<dbReference type="GO" id="GO:0008713">
    <property type="term" value="F:ADP-heptose-lipopolysaccharide heptosyltransferase activity"/>
    <property type="evidence" value="ECO:0007669"/>
    <property type="project" value="TreeGrafter"/>
</dbReference>